<dbReference type="Proteomes" id="UP000219422">
    <property type="component" value="Chromosome"/>
</dbReference>
<dbReference type="AlphaFoldDB" id="A0A291N0R7"/>
<organism evidence="1 2">
    <name type="scientific">Sphingobium yanoikuyae</name>
    <name type="common">Sphingomonas yanoikuyae</name>
    <dbReference type="NCBI Taxonomy" id="13690"/>
    <lineage>
        <taxon>Bacteria</taxon>
        <taxon>Pseudomonadati</taxon>
        <taxon>Pseudomonadota</taxon>
        <taxon>Alphaproteobacteria</taxon>
        <taxon>Sphingomonadales</taxon>
        <taxon>Sphingomonadaceae</taxon>
        <taxon>Sphingobium</taxon>
    </lineage>
</organism>
<sequence>MDSDTLQIDWAAGEVADGEMRIPATFEGLRGVLILAEHEMLAASEAADDEVLVAYGGMIGWIADAAEKAFARGALVQADGSFRMLIVASDFSLSRPTIN</sequence>
<name>A0A291N0R7_SPHYA</name>
<evidence type="ECO:0000313" key="1">
    <source>
        <dbReference type="EMBL" id="ATI80851.1"/>
    </source>
</evidence>
<protein>
    <submittedName>
        <fullName evidence="1">Uncharacterized protein</fullName>
    </submittedName>
</protein>
<dbReference type="GeneID" id="57777798"/>
<evidence type="ECO:0000313" key="2">
    <source>
        <dbReference type="Proteomes" id="UP000219422"/>
    </source>
</evidence>
<gene>
    <name evidence="1" type="ORF">A6768_13255</name>
</gene>
<dbReference type="KEGG" id="sya:A6768_13255"/>
<dbReference type="RefSeq" id="WP_097383975.1">
    <property type="nucleotide sequence ID" value="NZ_CP023741.1"/>
</dbReference>
<accession>A0A291N0R7</accession>
<dbReference type="EMBL" id="CP023741">
    <property type="protein sequence ID" value="ATI80851.1"/>
    <property type="molecule type" value="Genomic_DNA"/>
</dbReference>
<reference evidence="1 2" key="1">
    <citation type="submission" date="2017-10" db="EMBL/GenBank/DDBJ databases">
        <title>Sphingobium yanoikuyae S72.</title>
        <authorList>
            <person name="Sanchez E."/>
            <person name="Bustos P."/>
            <person name="Mendoza P."/>
            <person name="Guo X."/>
            <person name="Mendoza A."/>
        </authorList>
    </citation>
    <scope>NUCLEOTIDE SEQUENCE [LARGE SCALE GENOMIC DNA]</scope>
    <source>
        <strain evidence="1 2">S72</strain>
    </source>
</reference>
<proteinExistence type="predicted"/>